<feature type="domain" description="DDE Tnp4" evidence="9">
    <location>
        <begin position="54"/>
        <end position="219"/>
    </location>
</feature>
<keyword evidence="6" id="KW-0378">Hydrolase</keyword>
<dbReference type="AlphaFoldDB" id="A0A9R1TQK7"/>
<evidence type="ECO:0000256" key="2">
    <source>
        <dbReference type="ARBA" id="ARBA00004123"/>
    </source>
</evidence>
<dbReference type="Pfam" id="PF13359">
    <property type="entry name" value="DDE_Tnp_4"/>
    <property type="match status" value="1"/>
</dbReference>
<name>A0A9R1TQK7_9HYME</name>
<evidence type="ECO:0000256" key="7">
    <source>
        <dbReference type="ARBA" id="ARBA00023242"/>
    </source>
</evidence>
<evidence type="ECO:0000256" key="4">
    <source>
        <dbReference type="ARBA" id="ARBA00022722"/>
    </source>
</evidence>
<protein>
    <recommendedName>
        <fullName evidence="9">DDE Tnp4 domain-containing protein</fullName>
    </recommendedName>
</protein>
<dbReference type="InterPro" id="IPR045249">
    <property type="entry name" value="HARBI1-like"/>
</dbReference>
<keyword evidence="4" id="KW-0540">Nuclease</keyword>
<evidence type="ECO:0000256" key="1">
    <source>
        <dbReference type="ARBA" id="ARBA00001968"/>
    </source>
</evidence>
<dbReference type="GO" id="GO:0005634">
    <property type="term" value="C:nucleus"/>
    <property type="evidence" value="ECO:0007669"/>
    <property type="project" value="UniProtKB-SubCell"/>
</dbReference>
<comment type="cofactor">
    <cofactor evidence="1">
        <name>a divalent metal cation</name>
        <dbReference type="ChEBI" id="CHEBI:60240"/>
    </cofactor>
</comment>
<comment type="similarity">
    <text evidence="3">Belongs to the HARBI1 family.</text>
</comment>
<dbReference type="InterPro" id="IPR027806">
    <property type="entry name" value="HARBI1_dom"/>
</dbReference>
<evidence type="ECO:0000256" key="8">
    <source>
        <dbReference type="SAM" id="Coils"/>
    </source>
</evidence>
<comment type="subcellular location">
    <subcellularLocation>
        <location evidence="2">Nucleus</location>
    </subcellularLocation>
</comment>
<dbReference type="GO" id="GO:0046872">
    <property type="term" value="F:metal ion binding"/>
    <property type="evidence" value="ECO:0007669"/>
    <property type="project" value="UniProtKB-KW"/>
</dbReference>
<evidence type="ECO:0000313" key="11">
    <source>
        <dbReference type="RefSeq" id="XP_011313524.1"/>
    </source>
</evidence>
<dbReference type="PANTHER" id="PTHR22930">
    <property type="match status" value="1"/>
</dbReference>
<dbReference type="GO" id="GO:0016787">
    <property type="term" value="F:hydrolase activity"/>
    <property type="evidence" value="ECO:0007669"/>
    <property type="project" value="UniProtKB-KW"/>
</dbReference>
<evidence type="ECO:0000313" key="10">
    <source>
        <dbReference type="Proteomes" id="UP000694866"/>
    </source>
</evidence>
<keyword evidence="7" id="KW-0539">Nucleus</keyword>
<proteinExistence type="inferred from homology"/>
<evidence type="ECO:0000256" key="6">
    <source>
        <dbReference type="ARBA" id="ARBA00022801"/>
    </source>
</evidence>
<keyword evidence="8" id="KW-0175">Coiled coil</keyword>
<evidence type="ECO:0000256" key="5">
    <source>
        <dbReference type="ARBA" id="ARBA00022723"/>
    </source>
</evidence>
<dbReference type="PANTHER" id="PTHR22930:SF269">
    <property type="entry name" value="NUCLEASE HARBI1-LIKE PROTEIN"/>
    <property type="match status" value="1"/>
</dbReference>
<organism evidence="10 11">
    <name type="scientific">Fopius arisanus</name>
    <dbReference type="NCBI Taxonomy" id="64838"/>
    <lineage>
        <taxon>Eukaryota</taxon>
        <taxon>Metazoa</taxon>
        <taxon>Ecdysozoa</taxon>
        <taxon>Arthropoda</taxon>
        <taxon>Hexapoda</taxon>
        <taxon>Insecta</taxon>
        <taxon>Pterygota</taxon>
        <taxon>Neoptera</taxon>
        <taxon>Endopterygota</taxon>
        <taxon>Hymenoptera</taxon>
        <taxon>Apocrita</taxon>
        <taxon>Ichneumonoidea</taxon>
        <taxon>Braconidae</taxon>
        <taxon>Opiinae</taxon>
        <taxon>Fopius</taxon>
    </lineage>
</organism>
<dbReference type="RefSeq" id="XP_011313524.1">
    <property type="nucleotide sequence ID" value="XM_011315222.1"/>
</dbReference>
<dbReference type="GO" id="GO:0004518">
    <property type="term" value="F:nuclease activity"/>
    <property type="evidence" value="ECO:0007669"/>
    <property type="project" value="UniProtKB-KW"/>
</dbReference>
<feature type="coiled-coil region" evidence="8">
    <location>
        <begin position="249"/>
        <end position="276"/>
    </location>
</feature>
<dbReference type="KEGG" id="fas:105272988"/>
<evidence type="ECO:0000259" key="9">
    <source>
        <dbReference type="Pfam" id="PF13359"/>
    </source>
</evidence>
<gene>
    <name evidence="11" type="primary">LOC105272988</name>
</gene>
<dbReference type="Proteomes" id="UP000694866">
    <property type="component" value="Unplaced"/>
</dbReference>
<accession>A0A9R1TQK7</accession>
<dbReference type="OrthoDB" id="7692402at2759"/>
<dbReference type="GeneID" id="105272988"/>
<reference evidence="11" key="1">
    <citation type="submission" date="2025-08" db="UniProtKB">
        <authorList>
            <consortium name="RefSeq"/>
        </authorList>
    </citation>
    <scope>IDENTIFICATION</scope>
    <source>
        <strain evidence="11">USDA-PBARC FA_bdor</strain>
        <tissue evidence="11">Whole organism</tissue>
    </source>
</reference>
<keyword evidence="10" id="KW-1185">Reference proteome</keyword>
<evidence type="ECO:0000256" key="3">
    <source>
        <dbReference type="ARBA" id="ARBA00006958"/>
    </source>
</evidence>
<keyword evidence="5" id="KW-0479">Metal-binding</keyword>
<sequence length="330" mass="37036">MGIKTVACIVPETMTAIWETLTLLHMAVPSVDDFIRISKEFKTKWNFPHCIGAIDGRHVPIKKPNNSGSLYFNYKGYYSIVLQAAVDANYRYICIQDVGGYGSQHDAATFRASQLYRALMLKKLNLPNASRIENSDLCMPYFLIGDGAYPLSNILMKPYRGINLSHQQKIFNNSLSKARVVVENAFGQSSQKWRILSTNIEKSPEIINLIIKCTCLLHNIIINLESESHVHNNIVEQPIDDTIDNDDVQMIAVTELEKANQLLASLEQERLDQTVEHLAPTAAITSKIHTKGLSLTQIYTKLVETVNGLTVQKEGNDNQKPQMDGLFGKN</sequence>